<dbReference type="Pfam" id="PF00561">
    <property type="entry name" value="Abhydrolase_1"/>
    <property type="match status" value="1"/>
</dbReference>
<evidence type="ECO:0000256" key="1">
    <source>
        <dbReference type="SAM" id="MobiDB-lite"/>
    </source>
</evidence>
<dbReference type="OrthoDB" id="2017000at2759"/>
<feature type="compositionally biased region" description="Low complexity" evidence="1">
    <location>
        <begin position="284"/>
        <end position="295"/>
    </location>
</feature>
<feature type="compositionally biased region" description="Low complexity" evidence="1">
    <location>
        <begin position="774"/>
        <end position="804"/>
    </location>
</feature>
<proteinExistence type="predicted"/>
<sequence length="1312" mass="139866">MRMTQSNLRGTWGDSNVLAAAGYLAAEGLFYLVGRLRHRLLSRLPTAEDAPDPSRVAVHYERFLELRDVFCVKEFLRGWFLGVEPEAVLRGNVEEFVAYGFHCKLPHQLGEADRAAVMAFVDQVEGAWGVRFTPGYDPELRFMAHLWEPLRAYHKPLFMFLLTEAAARAAQLLLLLMGFRPGRQGRFTYWHVRPPGALADSTPLSPLSPLSPKPVSPPAPRGRSLRPNLRRRSTAGEAMGAALHHAAGAVHHAAEHALDDIVAVTSSAAAVVAAQHPHGPSPLSPRALSPLPVSPRTASSLDNCSLPAELPARLASAPAAVPAAPAADSAPAAAEGESAPRRRVKGDSAAEFAAAGGSLGAAAAAATAAAVAAAPAEAGVEAPSPGALMAEPPASPFRSLAVQLPSDSAAALGGSAAGLSVPSGPSRHSTRPDVPIVFLHGVGFGTLPYLALIRGIQHACPDTPLLMVEVPHVALRLCWQAETVDAVADAAAAMLARHGYRRACIVGHSYGTFVASRICQLHPQLVHSVCLLDPVTMMTCYPQLLSNFIYKEASAANFTTAAGAVDLLRFLCSRDLTISQAFCRKFLWSELMLWPQDLPRRSLVVLSGCDDLVPSELVMAQLKLAGHPAKVMHHPDLGHGGILLAPQWQAQFAGRGGHQLVAGFLAGALFVTLLLMLTSEGCRGPACLIERFQPLSARPQPLGEVQRPRPQWQQQAAAQQQQQGRQQPGPPEQPAAQPSQEVGAPEQQLPSSQAVADEGTAPHQPFTVQDEQPSKQQEQAPAAAAKQQQPQQPQQEQQAGAAPAPADPAPLPWAPVLSSDQLKRGLSFYGTGRRMERLVAKLMAGQPVTAVTIGGSVTWGAGATSRTVTSYPARFFEFINATFPHKDHALLNKAISATNAGTFATCTERLVPAESDLVVVEFTFNEAPSLHYTTPNRRSVEALLRKLLRMPHSPAVIVLHHYGWYHSAGDGITAGLFYRDAETHLSTMAQYYDMPSPSLRNAVYQEMQADIAPFKYTKIHVAGMMAGGKEVPQAAEAERGRYFYNDVIHPADHGHQALAELLAGVIRTAARNVAAAGGPAAVLDGSSSSGSGGSSDSGGSGQGQQAQQEQQKVLLPPPMIPGNADQATTLCAMQEEFKGVAAAMEGFAWKAERPNKTTFIEQKWGYRSEALGNWIELQVSTKVPGNNDQVLVLLGYLRSYTGMGLAKVTCASGCTCRPSWVDGFWDSPTSLTQMHAFKVSQHPRCRLRIAITGRPPGDKGLAALRAALQKAPPGATYSVGHKFQLNGVMVATSEPALWGYPQQAGDLMQAVG</sequence>
<feature type="domain" description="AB hydrolase-1" evidence="3">
    <location>
        <begin position="482"/>
        <end position="538"/>
    </location>
</feature>
<evidence type="ECO:0000313" key="5">
    <source>
        <dbReference type="Proteomes" id="UP000239899"/>
    </source>
</evidence>
<protein>
    <submittedName>
        <fullName evidence="4">Expressed protein isoform B</fullName>
    </submittedName>
</protein>
<feature type="compositionally biased region" description="Gly residues" evidence="1">
    <location>
        <begin position="1090"/>
        <end position="1102"/>
    </location>
</feature>
<dbReference type="Proteomes" id="UP000239899">
    <property type="component" value="Unassembled WGS sequence"/>
</dbReference>
<name>A0A2P6U2C4_CHLSO</name>
<dbReference type="Gene3D" id="3.40.50.1110">
    <property type="entry name" value="SGNH hydrolase"/>
    <property type="match status" value="1"/>
</dbReference>
<feature type="region of interest" description="Disordered" evidence="1">
    <location>
        <begin position="273"/>
        <end position="304"/>
    </location>
</feature>
<reference evidence="4 5" key="1">
    <citation type="journal article" date="2018" name="Plant J.">
        <title>Genome sequences of Chlorella sorokiniana UTEX 1602 and Micractinium conductrix SAG 241.80: implications to maltose excretion by a green alga.</title>
        <authorList>
            <person name="Arriola M.B."/>
            <person name="Velmurugan N."/>
            <person name="Zhang Y."/>
            <person name="Plunkett M.H."/>
            <person name="Hondzo H."/>
            <person name="Barney B.M."/>
        </authorList>
    </citation>
    <scope>NUCLEOTIDE SEQUENCE [LARGE SCALE GENOMIC DNA]</scope>
    <source>
        <strain evidence="5">UTEX 1602</strain>
    </source>
</reference>
<feature type="compositionally biased region" description="Low complexity" evidence="1">
    <location>
        <begin position="1079"/>
        <end position="1089"/>
    </location>
</feature>
<dbReference type="InterPro" id="IPR029058">
    <property type="entry name" value="AB_hydrolase_fold"/>
</dbReference>
<dbReference type="Gene3D" id="3.40.50.1820">
    <property type="entry name" value="alpha/beta hydrolase"/>
    <property type="match status" value="1"/>
</dbReference>
<keyword evidence="2" id="KW-0472">Membrane</keyword>
<dbReference type="InterPro" id="IPR036514">
    <property type="entry name" value="SGNH_hydro_sf"/>
</dbReference>
<feature type="compositionally biased region" description="Pro residues" evidence="1">
    <location>
        <begin position="209"/>
        <end position="220"/>
    </location>
</feature>
<feature type="region of interest" description="Disordered" evidence="1">
    <location>
        <begin position="700"/>
        <end position="817"/>
    </location>
</feature>
<feature type="region of interest" description="Disordered" evidence="1">
    <location>
        <begin position="326"/>
        <end position="345"/>
    </location>
</feature>
<gene>
    <name evidence="4" type="ORF">C2E21_1290</name>
</gene>
<keyword evidence="5" id="KW-1185">Reference proteome</keyword>
<feature type="region of interest" description="Disordered" evidence="1">
    <location>
        <begin position="1079"/>
        <end position="1110"/>
    </location>
</feature>
<dbReference type="PANTHER" id="PTHR37471:SF1">
    <property type="entry name" value="AB HYDROLASE-1 DOMAIN-CONTAINING PROTEIN"/>
    <property type="match status" value="1"/>
</dbReference>
<dbReference type="EMBL" id="LHPG02000002">
    <property type="protein sequence ID" value="PRW60465.1"/>
    <property type="molecule type" value="Genomic_DNA"/>
</dbReference>
<dbReference type="CDD" id="cd00229">
    <property type="entry name" value="SGNH_hydrolase"/>
    <property type="match status" value="1"/>
</dbReference>
<feature type="compositionally biased region" description="Low complexity" evidence="1">
    <location>
        <begin position="326"/>
        <end position="337"/>
    </location>
</feature>
<keyword evidence="2" id="KW-0812">Transmembrane</keyword>
<feature type="region of interest" description="Disordered" evidence="1">
    <location>
        <begin position="201"/>
        <end position="228"/>
    </location>
</feature>
<dbReference type="SUPFAM" id="SSF52266">
    <property type="entry name" value="SGNH hydrolase"/>
    <property type="match status" value="1"/>
</dbReference>
<dbReference type="PANTHER" id="PTHR37471">
    <property type="entry name" value="UNNAMED PRODUCT"/>
    <property type="match status" value="1"/>
</dbReference>
<feature type="compositionally biased region" description="Low complexity" evidence="1">
    <location>
        <begin position="708"/>
        <end position="727"/>
    </location>
</feature>
<evidence type="ECO:0000313" key="4">
    <source>
        <dbReference type="EMBL" id="PRW60465.1"/>
    </source>
</evidence>
<evidence type="ECO:0000259" key="3">
    <source>
        <dbReference type="Pfam" id="PF00561"/>
    </source>
</evidence>
<dbReference type="SUPFAM" id="SSF53474">
    <property type="entry name" value="alpha/beta-Hydrolases"/>
    <property type="match status" value="1"/>
</dbReference>
<evidence type="ECO:0000256" key="2">
    <source>
        <dbReference type="SAM" id="Phobius"/>
    </source>
</evidence>
<organism evidence="4 5">
    <name type="scientific">Chlorella sorokiniana</name>
    <name type="common">Freshwater green alga</name>
    <dbReference type="NCBI Taxonomy" id="3076"/>
    <lineage>
        <taxon>Eukaryota</taxon>
        <taxon>Viridiplantae</taxon>
        <taxon>Chlorophyta</taxon>
        <taxon>core chlorophytes</taxon>
        <taxon>Trebouxiophyceae</taxon>
        <taxon>Chlorellales</taxon>
        <taxon>Chlorellaceae</taxon>
        <taxon>Chlorella clade</taxon>
        <taxon>Chlorella</taxon>
    </lineage>
</organism>
<feature type="transmembrane region" description="Helical" evidence="2">
    <location>
        <begin position="12"/>
        <end position="33"/>
    </location>
</feature>
<keyword evidence="2" id="KW-1133">Transmembrane helix</keyword>
<dbReference type="InterPro" id="IPR000073">
    <property type="entry name" value="AB_hydrolase_1"/>
</dbReference>
<accession>A0A2P6U2C4</accession>
<comment type="caution">
    <text evidence="4">The sequence shown here is derived from an EMBL/GenBank/DDBJ whole genome shotgun (WGS) entry which is preliminary data.</text>
</comment>